<proteinExistence type="inferred from homology"/>
<organism evidence="3 4">
    <name type="scientific">Aliivibrio logei</name>
    <name type="common">Vibrio logei</name>
    <dbReference type="NCBI Taxonomy" id="688"/>
    <lineage>
        <taxon>Bacteria</taxon>
        <taxon>Pseudomonadati</taxon>
        <taxon>Pseudomonadota</taxon>
        <taxon>Gammaproteobacteria</taxon>
        <taxon>Vibrionales</taxon>
        <taxon>Vibrionaceae</taxon>
        <taxon>Aliivibrio</taxon>
    </lineage>
</organism>
<dbReference type="Gene3D" id="1.10.10.10">
    <property type="entry name" value="Winged helix-like DNA-binding domain superfamily/Winged helix DNA-binding domain"/>
    <property type="match status" value="1"/>
</dbReference>
<dbReference type="OrthoDB" id="280278at2"/>
<dbReference type="PANTHER" id="PTHR37478:SF2">
    <property type="entry name" value="UPF0251 PROTEIN TK0562"/>
    <property type="match status" value="1"/>
</dbReference>
<dbReference type="SUPFAM" id="SSF88659">
    <property type="entry name" value="Sigma3 and sigma4 domains of RNA polymerase sigma factors"/>
    <property type="match status" value="1"/>
</dbReference>
<dbReference type="PANTHER" id="PTHR37478">
    <property type="match status" value="1"/>
</dbReference>
<dbReference type="EMBL" id="MAJU01000011">
    <property type="protein sequence ID" value="OCH20896.1"/>
    <property type="molecule type" value="Genomic_DNA"/>
</dbReference>
<dbReference type="STRING" id="688.A6E04_14020"/>
<dbReference type="InterPro" id="IPR002852">
    <property type="entry name" value="UPF0251"/>
</dbReference>
<name>A0A1B9NYP1_ALILO</name>
<evidence type="ECO:0000256" key="2">
    <source>
        <dbReference type="HAMAP-Rule" id="MF_00674"/>
    </source>
</evidence>
<accession>A0A1B9NYP1</accession>
<evidence type="ECO:0000256" key="1">
    <source>
        <dbReference type="ARBA" id="ARBA00009350"/>
    </source>
</evidence>
<dbReference type="AlphaFoldDB" id="A0A1B9NYP1"/>
<evidence type="ECO:0000313" key="3">
    <source>
        <dbReference type="EMBL" id="OCH20896.1"/>
    </source>
</evidence>
<sequence length="91" mass="10176">MARPIIERNIRCRPAHSCFKPNGIPMTELEQVSLLPDEFEAIRLSDLHGLNQQACADQMGISRQTFGNIIKRARAKTAQSIIEGKALMLSK</sequence>
<evidence type="ECO:0000313" key="4">
    <source>
        <dbReference type="Proteomes" id="UP000093523"/>
    </source>
</evidence>
<dbReference type="Proteomes" id="UP000093523">
    <property type="component" value="Unassembled WGS sequence"/>
</dbReference>
<comment type="caution">
    <text evidence="3">The sequence shown here is derived from an EMBL/GenBank/DDBJ whole genome shotgun (WGS) entry which is preliminary data.</text>
</comment>
<gene>
    <name evidence="3" type="ORF">A6E04_14020</name>
</gene>
<comment type="similarity">
    <text evidence="1 2">Belongs to the UPF0251 family.</text>
</comment>
<dbReference type="Pfam" id="PF02001">
    <property type="entry name" value="DUF134"/>
    <property type="match status" value="1"/>
</dbReference>
<protein>
    <recommendedName>
        <fullName evidence="2">UPF0251 protein A6E04_14020</fullName>
    </recommendedName>
</protein>
<reference evidence="3 4" key="1">
    <citation type="submission" date="2016-06" db="EMBL/GenBank/DDBJ databases">
        <authorList>
            <person name="Kjaerup R.B."/>
            <person name="Dalgaard T.S."/>
            <person name="Juul-Madsen H.R."/>
        </authorList>
    </citation>
    <scope>NUCLEOTIDE SEQUENCE [LARGE SCALE GENOMIC DNA]</scope>
    <source>
        <strain evidence="3 4">1S159</strain>
    </source>
</reference>
<dbReference type="HAMAP" id="MF_00674">
    <property type="entry name" value="UPF0251"/>
    <property type="match status" value="1"/>
</dbReference>
<dbReference type="InterPro" id="IPR013324">
    <property type="entry name" value="RNA_pol_sigma_r3/r4-like"/>
</dbReference>
<dbReference type="InterPro" id="IPR036388">
    <property type="entry name" value="WH-like_DNA-bd_sf"/>
</dbReference>
<dbReference type="RefSeq" id="WP_017023032.1">
    <property type="nucleotide sequence ID" value="NZ_CAWMPN010000011.1"/>
</dbReference>